<evidence type="ECO:0000313" key="2">
    <source>
        <dbReference type="Proteomes" id="UP000236724"/>
    </source>
</evidence>
<sequence length="85" mass="8933">MVAMTAELYHASQVIDQHGDGAAVSAAVAQLTILVVTPALHLTLVIQYATVLNTQSHLHLAGVNGVAVIIADSDRRCAENLLFTV</sequence>
<organism evidence="1 2">
    <name type="scientific">Candidatus Venteria ishoeyi</name>
    <dbReference type="NCBI Taxonomy" id="1899563"/>
    <lineage>
        <taxon>Bacteria</taxon>
        <taxon>Pseudomonadati</taxon>
        <taxon>Pseudomonadota</taxon>
        <taxon>Gammaproteobacteria</taxon>
        <taxon>Thiotrichales</taxon>
        <taxon>Thiotrichaceae</taxon>
        <taxon>Venteria</taxon>
    </lineage>
</organism>
<accession>A0A1H6F8D1</accession>
<dbReference type="AlphaFoldDB" id="A0A1H6F8D1"/>
<dbReference type="Proteomes" id="UP000236724">
    <property type="component" value="Unassembled WGS sequence"/>
</dbReference>
<dbReference type="EMBL" id="FMSV02000196">
    <property type="protein sequence ID" value="SEH05326.1"/>
    <property type="molecule type" value="Genomic_DNA"/>
</dbReference>
<name>A0A1H6F8D1_9GAMM</name>
<proteinExistence type="predicted"/>
<keyword evidence="2" id="KW-1185">Reference proteome</keyword>
<reference evidence="1 2" key="1">
    <citation type="submission" date="2016-10" db="EMBL/GenBank/DDBJ databases">
        <authorList>
            <person name="de Groot N.N."/>
        </authorList>
    </citation>
    <scope>NUCLEOTIDE SEQUENCE [LARGE SCALE GENOMIC DNA]</scope>
    <source>
        <strain evidence="1">MBHS1</strain>
    </source>
</reference>
<evidence type="ECO:0000313" key="1">
    <source>
        <dbReference type="EMBL" id="SEH05326.1"/>
    </source>
</evidence>
<gene>
    <name evidence="1" type="ORF">MBHS_01179</name>
</gene>
<protein>
    <submittedName>
        <fullName evidence="1">Uncharacterized protein</fullName>
    </submittedName>
</protein>